<gene>
    <name evidence="2" type="ORF">C8046_10570</name>
</gene>
<reference evidence="2 3" key="1">
    <citation type="submission" date="2018-03" db="EMBL/GenBank/DDBJ databases">
        <title>Genome assembly of novel Miniimonas species PCH200.</title>
        <authorList>
            <person name="Thakur V."/>
            <person name="Kumar V."/>
            <person name="Singh D."/>
        </authorList>
    </citation>
    <scope>NUCLEOTIDE SEQUENCE [LARGE SCALE GENOMIC DNA]</scope>
    <source>
        <strain evidence="2 3">PCH200</strain>
    </source>
</reference>
<dbReference type="RefSeq" id="WP_109229406.1">
    <property type="nucleotide sequence ID" value="NZ_PYHR01000002.1"/>
</dbReference>
<keyword evidence="1" id="KW-0472">Membrane</keyword>
<comment type="caution">
    <text evidence="2">The sequence shown here is derived from an EMBL/GenBank/DDBJ whole genome shotgun (WGS) entry which is preliminary data.</text>
</comment>
<sequence>MDQYQSMHVREVLAHYPSASRSFVGPLVVGGLVLPVVSGLLWIVAARAGLAGPVTVVPEVALAVAAAAGLCALAALICLIVGSIRLLSALQAHLRIGQYHA</sequence>
<keyword evidence="3" id="KW-1185">Reference proteome</keyword>
<evidence type="ECO:0000313" key="2">
    <source>
        <dbReference type="EMBL" id="PWD51025.1"/>
    </source>
</evidence>
<dbReference type="Proteomes" id="UP000245166">
    <property type="component" value="Unassembled WGS sequence"/>
</dbReference>
<name>A0A2U1ZVK5_9MICO</name>
<keyword evidence="1" id="KW-0812">Transmembrane</keyword>
<feature type="transmembrane region" description="Helical" evidence="1">
    <location>
        <begin position="60"/>
        <end position="87"/>
    </location>
</feature>
<evidence type="ECO:0000313" key="3">
    <source>
        <dbReference type="Proteomes" id="UP000245166"/>
    </source>
</evidence>
<organism evidence="2 3">
    <name type="scientific">Serinibacter arcticus</name>
    <dbReference type="NCBI Taxonomy" id="1655435"/>
    <lineage>
        <taxon>Bacteria</taxon>
        <taxon>Bacillati</taxon>
        <taxon>Actinomycetota</taxon>
        <taxon>Actinomycetes</taxon>
        <taxon>Micrococcales</taxon>
        <taxon>Beutenbergiaceae</taxon>
        <taxon>Serinibacter</taxon>
    </lineage>
</organism>
<protein>
    <submittedName>
        <fullName evidence="2">Uncharacterized protein</fullName>
    </submittedName>
</protein>
<dbReference type="EMBL" id="PYHR01000002">
    <property type="protein sequence ID" value="PWD51025.1"/>
    <property type="molecule type" value="Genomic_DNA"/>
</dbReference>
<keyword evidence="1" id="KW-1133">Transmembrane helix</keyword>
<evidence type="ECO:0000256" key="1">
    <source>
        <dbReference type="SAM" id="Phobius"/>
    </source>
</evidence>
<accession>A0A2U1ZVK5</accession>
<dbReference type="AlphaFoldDB" id="A0A2U1ZVK5"/>
<feature type="transmembrane region" description="Helical" evidence="1">
    <location>
        <begin position="23"/>
        <end position="45"/>
    </location>
</feature>
<proteinExistence type="predicted"/>